<dbReference type="InterPro" id="IPR006553">
    <property type="entry name" value="Leu-rich_rpt_Cys-con_subtyp"/>
</dbReference>
<organism evidence="2 3">
    <name type="scientific">Reticulomyxa filosa</name>
    <dbReference type="NCBI Taxonomy" id="46433"/>
    <lineage>
        <taxon>Eukaryota</taxon>
        <taxon>Sar</taxon>
        <taxon>Rhizaria</taxon>
        <taxon>Retaria</taxon>
        <taxon>Foraminifera</taxon>
        <taxon>Monothalamids</taxon>
        <taxon>Reticulomyxidae</taxon>
        <taxon>Reticulomyxa</taxon>
    </lineage>
</organism>
<dbReference type="EMBL" id="ASPP01045614">
    <property type="protein sequence ID" value="ETN98850.1"/>
    <property type="molecule type" value="Genomic_DNA"/>
</dbReference>
<dbReference type="Gene3D" id="3.80.10.10">
    <property type="entry name" value="Ribonuclease Inhibitor"/>
    <property type="match status" value="1"/>
</dbReference>
<feature type="non-terminal residue" evidence="2">
    <location>
        <position position="190"/>
    </location>
</feature>
<dbReference type="AlphaFoldDB" id="X6LBY0"/>
<accession>X6LBY0</accession>
<dbReference type="SMART" id="SM00367">
    <property type="entry name" value="LRR_CC"/>
    <property type="match status" value="1"/>
</dbReference>
<dbReference type="SUPFAM" id="SSF52047">
    <property type="entry name" value="RNI-like"/>
    <property type="match status" value="1"/>
</dbReference>
<dbReference type="SUPFAM" id="SSF81383">
    <property type="entry name" value="F-box domain"/>
    <property type="match status" value="1"/>
</dbReference>
<proteinExistence type="predicted"/>
<reference evidence="2 3" key="1">
    <citation type="journal article" date="2013" name="Curr. Biol.">
        <title>The Genome of the Foraminiferan Reticulomyxa filosa.</title>
        <authorList>
            <person name="Glockner G."/>
            <person name="Hulsmann N."/>
            <person name="Schleicher M."/>
            <person name="Noegel A.A."/>
            <person name="Eichinger L."/>
            <person name="Gallinger C."/>
            <person name="Pawlowski J."/>
            <person name="Sierra R."/>
            <person name="Euteneuer U."/>
            <person name="Pillet L."/>
            <person name="Moustafa A."/>
            <person name="Platzer M."/>
            <person name="Groth M."/>
            <person name="Szafranski K."/>
            <person name="Schliwa M."/>
        </authorList>
    </citation>
    <scope>NUCLEOTIDE SEQUENCE [LARGE SCALE GENOMIC DNA]</scope>
</reference>
<feature type="non-terminal residue" evidence="2">
    <location>
        <position position="1"/>
    </location>
</feature>
<comment type="caution">
    <text evidence="2">The sequence shown here is derived from an EMBL/GenBank/DDBJ whole genome shotgun (WGS) entry which is preliminary data.</text>
</comment>
<evidence type="ECO:0000313" key="2">
    <source>
        <dbReference type="EMBL" id="ETN98850.1"/>
    </source>
</evidence>
<feature type="compositionally biased region" description="Basic residues" evidence="1">
    <location>
        <begin position="1"/>
        <end position="10"/>
    </location>
</feature>
<dbReference type="Proteomes" id="UP000023152">
    <property type="component" value="Unassembled WGS sequence"/>
</dbReference>
<dbReference type="InterPro" id="IPR032675">
    <property type="entry name" value="LRR_dom_sf"/>
</dbReference>
<feature type="compositionally biased region" description="Basic and acidic residues" evidence="1">
    <location>
        <begin position="20"/>
        <end position="44"/>
    </location>
</feature>
<gene>
    <name evidence="2" type="ORF">RFI_38637</name>
</gene>
<dbReference type="OrthoDB" id="550575at2759"/>
<keyword evidence="3" id="KW-1185">Reference proteome</keyword>
<sequence length="190" mass="22150">NNNKKKKKNKNTNTNTDEQMQERKEIKKIEKRKGKEKEKEKEKGTTQTKKKDRLAQVSFDPQSIIFGYLNWLDVMPLSRTCKYWCEHAFQLIDSLKPVVYHYAGIDSSQLIRLLQKCSSRLKYLDLTFVSSAINICLQLNVVVNDVTLQVISEACPCLRSLNLFNCFAITDQGLLCLLQVLIRNKTYYLY</sequence>
<protein>
    <recommendedName>
        <fullName evidence="4">F-box domain-containing protein</fullName>
    </recommendedName>
</protein>
<evidence type="ECO:0000256" key="1">
    <source>
        <dbReference type="SAM" id="MobiDB-lite"/>
    </source>
</evidence>
<dbReference type="InterPro" id="IPR036047">
    <property type="entry name" value="F-box-like_dom_sf"/>
</dbReference>
<evidence type="ECO:0000313" key="3">
    <source>
        <dbReference type="Proteomes" id="UP000023152"/>
    </source>
</evidence>
<feature type="region of interest" description="Disordered" evidence="1">
    <location>
        <begin position="1"/>
        <end position="52"/>
    </location>
</feature>
<name>X6LBY0_RETFI</name>
<evidence type="ECO:0008006" key="4">
    <source>
        <dbReference type="Google" id="ProtNLM"/>
    </source>
</evidence>